<dbReference type="EMBL" id="RJUL01000002">
    <property type="protein sequence ID" value="ROQ30029.1"/>
    <property type="molecule type" value="Genomic_DNA"/>
</dbReference>
<dbReference type="AlphaFoldDB" id="A0A3N1PPC2"/>
<dbReference type="STRING" id="584787.GCA_001247655_00566"/>
<organism evidence="1 2">
    <name type="scientific">Gallaecimonas pentaromativorans</name>
    <dbReference type="NCBI Taxonomy" id="584787"/>
    <lineage>
        <taxon>Bacteria</taxon>
        <taxon>Pseudomonadati</taxon>
        <taxon>Pseudomonadota</taxon>
        <taxon>Gammaproteobacteria</taxon>
        <taxon>Enterobacterales</taxon>
        <taxon>Gallaecimonadaceae</taxon>
        <taxon>Gallaecimonas</taxon>
    </lineage>
</organism>
<gene>
    <name evidence="1" type="ORF">EDC28_102419</name>
</gene>
<dbReference type="RefSeq" id="WP_050657610.1">
    <property type="nucleotide sequence ID" value="NZ_JBLXAC010000005.1"/>
</dbReference>
<evidence type="ECO:0000313" key="2">
    <source>
        <dbReference type="Proteomes" id="UP000268033"/>
    </source>
</evidence>
<protein>
    <submittedName>
        <fullName evidence="1">Uncharacterized protein</fullName>
    </submittedName>
</protein>
<name>A0A3N1PPC2_9GAMM</name>
<accession>A0A3N1PPC2</accession>
<dbReference type="Proteomes" id="UP000268033">
    <property type="component" value="Unassembled WGS sequence"/>
</dbReference>
<proteinExistence type="predicted"/>
<sequence>MSHERQSILNGVFYALLHLDSLEPVKANRFAYNIFPNFKDRYDEELQHKTLAAIRWALAQDDIDSCCSLEDVPFDGAFKREYLHIVLGHLLDVRVSA</sequence>
<evidence type="ECO:0000313" key="1">
    <source>
        <dbReference type="EMBL" id="ROQ30029.1"/>
    </source>
</evidence>
<comment type="caution">
    <text evidence="1">The sequence shown here is derived from an EMBL/GenBank/DDBJ whole genome shotgun (WGS) entry which is preliminary data.</text>
</comment>
<reference evidence="1 2" key="1">
    <citation type="submission" date="2018-11" db="EMBL/GenBank/DDBJ databases">
        <title>Genomic Encyclopedia of Type Strains, Phase IV (KMG-IV): sequencing the most valuable type-strain genomes for metagenomic binning, comparative biology and taxonomic classification.</title>
        <authorList>
            <person name="Goeker M."/>
        </authorList>
    </citation>
    <scope>NUCLEOTIDE SEQUENCE [LARGE SCALE GENOMIC DNA]</scope>
    <source>
        <strain evidence="1 2">DSM 21945</strain>
    </source>
</reference>
<keyword evidence="2" id="KW-1185">Reference proteome</keyword>